<evidence type="ECO:0000259" key="2">
    <source>
        <dbReference type="Pfam" id="PF20700"/>
    </source>
</evidence>
<organism evidence="3 4">
    <name type="scientific">Elysia marginata</name>
    <dbReference type="NCBI Taxonomy" id="1093978"/>
    <lineage>
        <taxon>Eukaryota</taxon>
        <taxon>Metazoa</taxon>
        <taxon>Spiralia</taxon>
        <taxon>Lophotrochozoa</taxon>
        <taxon>Mollusca</taxon>
        <taxon>Gastropoda</taxon>
        <taxon>Heterobranchia</taxon>
        <taxon>Euthyneura</taxon>
        <taxon>Panpulmonata</taxon>
        <taxon>Sacoglossa</taxon>
        <taxon>Placobranchoidea</taxon>
        <taxon>Plakobranchidae</taxon>
        <taxon>Elysia</taxon>
    </lineage>
</organism>
<comment type="caution">
    <text evidence="3">The sequence shown here is derived from an EMBL/GenBank/DDBJ whole genome shotgun (WGS) entry which is preliminary data.</text>
</comment>
<reference evidence="3 4" key="1">
    <citation type="journal article" date="2021" name="Elife">
        <title>Chloroplast acquisition without the gene transfer in kleptoplastic sea slugs, Plakobranchus ocellatus.</title>
        <authorList>
            <person name="Maeda T."/>
            <person name="Takahashi S."/>
            <person name="Yoshida T."/>
            <person name="Shimamura S."/>
            <person name="Takaki Y."/>
            <person name="Nagai Y."/>
            <person name="Toyoda A."/>
            <person name="Suzuki Y."/>
            <person name="Arimoto A."/>
            <person name="Ishii H."/>
            <person name="Satoh N."/>
            <person name="Nishiyama T."/>
            <person name="Hasebe M."/>
            <person name="Maruyama T."/>
            <person name="Minagawa J."/>
            <person name="Obokata J."/>
            <person name="Shigenobu S."/>
        </authorList>
    </citation>
    <scope>NUCLEOTIDE SEQUENCE [LARGE SCALE GENOMIC DNA]</scope>
</reference>
<dbReference type="AlphaFoldDB" id="A0AAV4H0D9"/>
<accession>A0AAV4H0D9</accession>
<feature type="domain" description="Mutator-like transposase" evidence="2">
    <location>
        <begin position="3"/>
        <end position="205"/>
    </location>
</feature>
<dbReference type="Proteomes" id="UP000762676">
    <property type="component" value="Unassembled WGS sequence"/>
</dbReference>
<gene>
    <name evidence="3" type="ORF">ElyMa_002593700</name>
</gene>
<dbReference type="InterPro" id="IPR049012">
    <property type="entry name" value="Mutator_transp_dom"/>
</dbReference>
<sequence length="361" mass="40561">MTRGHSSTIGIGCVIDVLTGYVVDFHVMSSFCQTCVKTGQKLKESNPRTYTQWYEKHKPHCDINYSSSAGIKETHAAEILWSRSIKRHKLRYTTMLLDGDPKSFNRLAEIEPYPNTIIEEECTNHGGKRLLTSLRNLVSDCSKRRITLGGNGYGRLTNNAIRKPSTIPGRFASTSVEDMRKAILTSIYHGFSTDTRPLHHLCPTGTGSCHNSQRLGLLRQKKRLDGSAYKQKKVVQHRLKSRRAAKVRRELRAEGYGRDNLCPRAVLKSQQPNIDLDEIGASVDKEEKGNDLDNESDIDIGEQAPGLGEDLDLDLDRDIDSNGDEQNVDIESQRGDREEFSWSATLNDVGIEPLHLEQAQN</sequence>
<evidence type="ECO:0000313" key="4">
    <source>
        <dbReference type="Proteomes" id="UP000762676"/>
    </source>
</evidence>
<dbReference type="Pfam" id="PF20700">
    <property type="entry name" value="Mutator"/>
    <property type="match status" value="1"/>
</dbReference>
<dbReference type="EMBL" id="BMAT01005345">
    <property type="protein sequence ID" value="GFR91477.1"/>
    <property type="molecule type" value="Genomic_DNA"/>
</dbReference>
<keyword evidence="4" id="KW-1185">Reference proteome</keyword>
<protein>
    <recommendedName>
        <fullName evidence="2">Mutator-like transposase domain-containing protein</fullName>
    </recommendedName>
</protein>
<evidence type="ECO:0000256" key="1">
    <source>
        <dbReference type="SAM" id="MobiDB-lite"/>
    </source>
</evidence>
<feature type="region of interest" description="Disordered" evidence="1">
    <location>
        <begin position="278"/>
        <end position="341"/>
    </location>
</feature>
<evidence type="ECO:0000313" key="3">
    <source>
        <dbReference type="EMBL" id="GFR91477.1"/>
    </source>
</evidence>
<feature type="compositionally biased region" description="Basic and acidic residues" evidence="1">
    <location>
        <begin position="331"/>
        <end position="340"/>
    </location>
</feature>
<proteinExistence type="predicted"/>
<name>A0AAV4H0D9_9GAST</name>